<feature type="compositionally biased region" description="Basic and acidic residues" evidence="1">
    <location>
        <begin position="236"/>
        <end position="251"/>
    </location>
</feature>
<feature type="compositionally biased region" description="Polar residues" evidence="1">
    <location>
        <begin position="525"/>
        <end position="539"/>
    </location>
</feature>
<sequence length="626" mass="67632">MSSLTKAYQSFLASPNGSGLNDDASLNYITTLTTIKPAAAVLKHFAALEKVLKKKEEKALDAIESDDALYLEVETTLEFLSSGGAFLPGLDDNFLADHIVTFPITHIVHFDASRKIQSIRLTWDQGSLLKQIDVIGARAKSWPIRDGKDQARLVASTAAAALSSNGSGKPTHALSNGVSQQAGPTDAKNGARSRNNTNVTRDPHASLALFTPSDEIESKTAAQSHAPASRGSAKPPPRDYGDFFSGEEHAPRPASSFKENQNPVEKAQSAKPPPRDYHDLFAGAEEDASPASKGKPSSPLKNIVSPGAPKAGAGKNFQPMRLFENIEEGMPFTKEVSHKHMKPDPKKYNHFEFGQSGGDKDVEREQQPLSSRPKSSKHQSQWAFEDFMTPNKVPQKVRDQDVRHFGWSDDEPNLDSPAKPAPPKPRPDANPHFEFADDGTPAGQRRPPGHPRGPGENVQNGAGLYKNDLFDGQENAPGHQGRPQSTLAKLNDRHKDFKPHFDITDESSPGYNGPSKQFPGHKSAAIQTMSANWSATDTSPAPAHSDRTDSKHPFGPTGKENIPAGAGFKNVGIKSAGDGMGGKKGNTRAWGFGDDSDGEEIGGRNTGTFRAQRRQQAPAETTQWDF</sequence>
<feature type="region of interest" description="Disordered" evidence="1">
    <location>
        <begin position="334"/>
        <end position="626"/>
    </location>
</feature>
<proteinExistence type="predicted"/>
<accession>A0A8H3EMQ7</accession>
<dbReference type="EMBL" id="CAJPDS010000006">
    <property type="protein sequence ID" value="CAF9908415.1"/>
    <property type="molecule type" value="Genomic_DNA"/>
</dbReference>
<gene>
    <name evidence="2" type="ORF">HETSPECPRED_008073</name>
</gene>
<reference evidence="2" key="1">
    <citation type="submission" date="2021-03" db="EMBL/GenBank/DDBJ databases">
        <authorList>
            <person name="Tagirdzhanova G."/>
        </authorList>
    </citation>
    <scope>NUCLEOTIDE SEQUENCE</scope>
</reference>
<dbReference type="Proteomes" id="UP000664521">
    <property type="component" value="Unassembled WGS sequence"/>
</dbReference>
<dbReference type="OrthoDB" id="1162399at2759"/>
<feature type="region of interest" description="Disordered" evidence="1">
    <location>
        <begin position="162"/>
        <end position="322"/>
    </location>
</feature>
<comment type="caution">
    <text evidence="2">The sequence shown here is derived from an EMBL/GenBank/DDBJ whole genome shotgun (WGS) entry which is preliminary data.</text>
</comment>
<evidence type="ECO:0000313" key="3">
    <source>
        <dbReference type="Proteomes" id="UP000664521"/>
    </source>
</evidence>
<dbReference type="AlphaFoldDB" id="A0A8H3EMQ7"/>
<feature type="compositionally biased region" description="Basic and acidic residues" evidence="1">
    <location>
        <begin position="335"/>
        <end position="350"/>
    </location>
</feature>
<protein>
    <submittedName>
        <fullName evidence="2">Uncharacterized protein</fullName>
    </submittedName>
</protein>
<feature type="compositionally biased region" description="Basic and acidic residues" evidence="1">
    <location>
        <begin position="425"/>
        <end position="435"/>
    </location>
</feature>
<feature type="compositionally biased region" description="Polar residues" evidence="1">
    <location>
        <begin position="606"/>
        <end position="626"/>
    </location>
</feature>
<feature type="compositionally biased region" description="Basic and acidic residues" evidence="1">
    <location>
        <begin position="396"/>
        <end position="407"/>
    </location>
</feature>
<evidence type="ECO:0000313" key="2">
    <source>
        <dbReference type="EMBL" id="CAF9908415.1"/>
    </source>
</evidence>
<feature type="compositionally biased region" description="Low complexity" evidence="1">
    <location>
        <begin position="289"/>
        <end position="299"/>
    </location>
</feature>
<feature type="compositionally biased region" description="Polar residues" evidence="1">
    <location>
        <begin position="367"/>
        <end position="382"/>
    </location>
</feature>
<name>A0A8H3EMQ7_9LECA</name>
<evidence type="ECO:0000256" key="1">
    <source>
        <dbReference type="SAM" id="MobiDB-lite"/>
    </source>
</evidence>
<keyword evidence="3" id="KW-1185">Reference proteome</keyword>
<feature type="compositionally biased region" description="Polar residues" evidence="1">
    <location>
        <begin position="165"/>
        <end position="183"/>
    </location>
</feature>
<organism evidence="2 3">
    <name type="scientific">Heterodermia speciosa</name>
    <dbReference type="NCBI Taxonomy" id="116794"/>
    <lineage>
        <taxon>Eukaryota</taxon>
        <taxon>Fungi</taxon>
        <taxon>Dikarya</taxon>
        <taxon>Ascomycota</taxon>
        <taxon>Pezizomycotina</taxon>
        <taxon>Lecanoromycetes</taxon>
        <taxon>OSLEUM clade</taxon>
        <taxon>Lecanoromycetidae</taxon>
        <taxon>Caliciales</taxon>
        <taxon>Physciaceae</taxon>
        <taxon>Heterodermia</taxon>
    </lineage>
</organism>
<feature type="compositionally biased region" description="Basic and acidic residues" evidence="1">
    <location>
        <begin position="490"/>
        <end position="503"/>
    </location>
</feature>